<keyword evidence="1" id="KW-0732">Signal</keyword>
<keyword evidence="3" id="KW-1185">Reference proteome</keyword>
<feature type="chain" id="PRO_5040319909" evidence="1">
    <location>
        <begin position="29"/>
        <end position="89"/>
    </location>
</feature>
<dbReference type="Proteomes" id="UP000789342">
    <property type="component" value="Unassembled WGS sequence"/>
</dbReference>
<sequence length="89" mass="10672">KKNFTKPKQMALSMQSLLILMFEHPLLGIFSPRWDKIGKYDHKKYKACRLDYTVSQMRQKITHLQSEIHQKSVTFFTHEFDTIVIHSFE</sequence>
<evidence type="ECO:0000313" key="3">
    <source>
        <dbReference type="Proteomes" id="UP000789342"/>
    </source>
</evidence>
<dbReference type="OrthoDB" id="10531256at2759"/>
<evidence type="ECO:0000256" key="1">
    <source>
        <dbReference type="SAM" id="SignalP"/>
    </source>
</evidence>
<organism evidence="2 3">
    <name type="scientific">Acaulospora morrowiae</name>
    <dbReference type="NCBI Taxonomy" id="94023"/>
    <lineage>
        <taxon>Eukaryota</taxon>
        <taxon>Fungi</taxon>
        <taxon>Fungi incertae sedis</taxon>
        <taxon>Mucoromycota</taxon>
        <taxon>Glomeromycotina</taxon>
        <taxon>Glomeromycetes</taxon>
        <taxon>Diversisporales</taxon>
        <taxon>Acaulosporaceae</taxon>
        <taxon>Acaulospora</taxon>
    </lineage>
</organism>
<comment type="caution">
    <text evidence="2">The sequence shown here is derived from an EMBL/GenBank/DDBJ whole genome shotgun (WGS) entry which is preliminary data.</text>
</comment>
<name>A0A9N9IPK7_9GLOM</name>
<proteinExistence type="predicted"/>
<dbReference type="EMBL" id="CAJVPV010033001">
    <property type="protein sequence ID" value="CAG8746082.1"/>
    <property type="molecule type" value="Genomic_DNA"/>
</dbReference>
<accession>A0A9N9IPK7</accession>
<evidence type="ECO:0000313" key="2">
    <source>
        <dbReference type="EMBL" id="CAG8746082.1"/>
    </source>
</evidence>
<feature type="signal peptide" evidence="1">
    <location>
        <begin position="1"/>
        <end position="28"/>
    </location>
</feature>
<protein>
    <submittedName>
        <fullName evidence="2">18113_t:CDS:1</fullName>
    </submittedName>
</protein>
<dbReference type="AlphaFoldDB" id="A0A9N9IPK7"/>
<gene>
    <name evidence="2" type="ORF">AMORRO_LOCUS15046</name>
</gene>
<reference evidence="2" key="1">
    <citation type="submission" date="2021-06" db="EMBL/GenBank/DDBJ databases">
        <authorList>
            <person name="Kallberg Y."/>
            <person name="Tangrot J."/>
            <person name="Rosling A."/>
        </authorList>
    </citation>
    <scope>NUCLEOTIDE SEQUENCE</scope>
    <source>
        <strain evidence="2">CL551</strain>
    </source>
</reference>
<feature type="non-terminal residue" evidence="2">
    <location>
        <position position="89"/>
    </location>
</feature>
<feature type="non-terminal residue" evidence="2">
    <location>
        <position position="1"/>
    </location>
</feature>